<keyword evidence="7" id="KW-0572">Peptidoglycan-anchor</keyword>
<evidence type="ECO:0000313" key="15">
    <source>
        <dbReference type="Proteomes" id="UP000326178"/>
    </source>
</evidence>
<keyword evidence="6 8" id="KW-0034">Amyloid</keyword>
<feature type="region of interest" description="Disordered" evidence="9">
    <location>
        <begin position="198"/>
        <end position="233"/>
    </location>
</feature>
<evidence type="ECO:0000259" key="12">
    <source>
        <dbReference type="PROSITE" id="PS50847"/>
    </source>
</evidence>
<evidence type="ECO:0000256" key="3">
    <source>
        <dbReference type="ARBA" id="ARBA00022525"/>
    </source>
</evidence>
<name>A0A5J6FGZ7_9ACTN</name>
<dbReference type="RefSeq" id="WP_150490624.1">
    <property type="nucleotide sequence ID" value="NZ_BMUV01000009.1"/>
</dbReference>
<evidence type="ECO:0000256" key="2">
    <source>
        <dbReference type="ARBA" id="ARBA00022512"/>
    </source>
</evidence>
<dbReference type="Pfam" id="PF03777">
    <property type="entry name" value="ChpA-C"/>
    <property type="match status" value="2"/>
</dbReference>
<feature type="compositionally biased region" description="Basic and acidic residues" evidence="9">
    <location>
        <begin position="217"/>
        <end position="229"/>
    </location>
</feature>
<evidence type="ECO:0000256" key="5">
    <source>
        <dbReference type="ARBA" id="ARBA00022889"/>
    </source>
</evidence>
<keyword evidence="10" id="KW-0812">Transmembrane</keyword>
<dbReference type="NCBIfam" id="TIGR01167">
    <property type="entry name" value="LPXTG_anchor"/>
    <property type="match status" value="1"/>
</dbReference>
<keyword evidence="15" id="KW-1185">Reference proteome</keyword>
<keyword evidence="10" id="KW-0472">Membrane</keyword>
<keyword evidence="3" id="KW-0964">Secreted</keyword>
<dbReference type="EMBL" id="CP023702">
    <property type="protein sequence ID" value="QEU75311.1"/>
    <property type="molecule type" value="Genomic_DNA"/>
</dbReference>
<organism evidence="14 15">
    <name type="scientific">Streptomyces nitrosporeus</name>
    <dbReference type="NCBI Taxonomy" id="28894"/>
    <lineage>
        <taxon>Bacteria</taxon>
        <taxon>Bacillati</taxon>
        <taxon>Actinomycetota</taxon>
        <taxon>Actinomycetes</taxon>
        <taxon>Kitasatosporales</taxon>
        <taxon>Streptomycetaceae</taxon>
        <taxon>Streptomyces</taxon>
    </lineage>
</organism>
<evidence type="ECO:0000256" key="4">
    <source>
        <dbReference type="ARBA" id="ARBA00022729"/>
    </source>
</evidence>
<feature type="region of interest" description="Disordered" evidence="9">
    <location>
        <begin position="85"/>
        <end position="162"/>
    </location>
</feature>
<dbReference type="PROSITE" id="PS50847">
    <property type="entry name" value="GRAM_POS_ANCHORING"/>
    <property type="match status" value="1"/>
</dbReference>
<feature type="domain" description="Chaplin" evidence="13">
    <location>
        <begin position="159"/>
        <end position="199"/>
    </location>
</feature>
<keyword evidence="5" id="KW-0130">Cell adhesion</keyword>
<accession>A0A5J6FGZ7</accession>
<dbReference type="InterPro" id="IPR005528">
    <property type="entry name" value="ChpA-H"/>
</dbReference>
<evidence type="ECO:0000256" key="9">
    <source>
        <dbReference type="SAM" id="MobiDB-lite"/>
    </source>
</evidence>
<evidence type="ECO:0000256" key="7">
    <source>
        <dbReference type="ARBA" id="ARBA00023088"/>
    </source>
</evidence>
<dbReference type="Proteomes" id="UP000326178">
    <property type="component" value="Chromosome"/>
</dbReference>
<dbReference type="AlphaFoldDB" id="A0A5J6FGZ7"/>
<keyword evidence="10" id="KW-1133">Transmembrane helix</keyword>
<dbReference type="PROSITE" id="PS51884">
    <property type="entry name" value="CHAPLIN"/>
    <property type="match status" value="2"/>
</dbReference>
<evidence type="ECO:0000256" key="10">
    <source>
        <dbReference type="SAM" id="Phobius"/>
    </source>
</evidence>
<dbReference type="GO" id="GO:0007155">
    <property type="term" value="P:cell adhesion"/>
    <property type="evidence" value="ECO:0007669"/>
    <property type="project" value="UniProtKB-KW"/>
</dbReference>
<evidence type="ECO:0000259" key="13">
    <source>
        <dbReference type="PROSITE" id="PS51884"/>
    </source>
</evidence>
<comment type="subcellular location">
    <subcellularLocation>
        <location evidence="1">Secreted</location>
        <location evidence="1">Cell wall</location>
    </subcellularLocation>
</comment>
<gene>
    <name evidence="14" type="ORF">CP967_28030</name>
</gene>
<dbReference type="InterPro" id="IPR019931">
    <property type="entry name" value="LPXTG_anchor"/>
</dbReference>
<proteinExistence type="predicted"/>
<feature type="chain" id="PRO_5023919820" evidence="11">
    <location>
        <begin position="29"/>
        <end position="275"/>
    </location>
</feature>
<evidence type="ECO:0000256" key="1">
    <source>
        <dbReference type="ARBA" id="ARBA00004191"/>
    </source>
</evidence>
<evidence type="ECO:0000256" key="11">
    <source>
        <dbReference type="SAM" id="SignalP"/>
    </source>
</evidence>
<evidence type="ECO:0000256" key="8">
    <source>
        <dbReference type="PROSITE-ProRule" id="PRU01232"/>
    </source>
</evidence>
<feature type="domain" description="Chaplin" evidence="13">
    <location>
        <begin position="39"/>
        <end position="79"/>
    </location>
</feature>
<reference evidence="14 15" key="1">
    <citation type="submission" date="2017-09" db="EMBL/GenBank/DDBJ databases">
        <authorList>
            <person name="Lee N."/>
            <person name="Cho B.-K."/>
        </authorList>
    </citation>
    <scope>NUCLEOTIDE SEQUENCE [LARGE SCALE GENOMIC DNA]</scope>
    <source>
        <strain evidence="14 15">ATCC 12769</strain>
    </source>
</reference>
<evidence type="ECO:0000256" key="6">
    <source>
        <dbReference type="ARBA" id="ARBA00023087"/>
    </source>
</evidence>
<feature type="signal peptide" evidence="11">
    <location>
        <begin position="1"/>
        <end position="28"/>
    </location>
</feature>
<feature type="domain" description="Gram-positive cocci surface proteins LPxTG" evidence="12">
    <location>
        <begin position="240"/>
        <end position="275"/>
    </location>
</feature>
<dbReference type="OrthoDB" id="3544424at2"/>
<feature type="transmembrane region" description="Helical" evidence="10">
    <location>
        <begin position="245"/>
        <end position="268"/>
    </location>
</feature>
<sequence length="275" mass="26356">MRQVTRKGLITMAAAGGVLALGGGYAHADAGAAGGASNSPGVLSGNSIQVPVHVPVNVCGNSVDVVGALNPASGNGCGNGPAYAAHAQSPDSAPAGGHGAGGREAGDRGTGSHTSEGHGPDAYGSGGQASAYDETRGSGAGTGRHRASGASAEGEATGSPGILSGNQVQVPIEVPVNLCGNSITIGGLLNPVFGNDCENGTGPATPEVPQTPGTPHEPVKPSEPSEPRAPETQFLSDEQLAQTGAGGAGLLIPAGAGALLAGAGAVLYRRSRAAA</sequence>
<protein>
    <submittedName>
        <fullName evidence="14">DUF320 domain-containing protein</fullName>
    </submittedName>
</protein>
<keyword evidence="4 11" id="KW-0732">Signal</keyword>
<keyword evidence="2" id="KW-0134">Cell wall</keyword>
<evidence type="ECO:0000313" key="14">
    <source>
        <dbReference type="EMBL" id="QEU75311.1"/>
    </source>
</evidence>
<dbReference type="KEGG" id="snk:CP967_28030"/>